<proteinExistence type="inferred from homology"/>
<keyword evidence="9 10" id="KW-0407">Ion channel</keyword>
<keyword evidence="3 10" id="KW-0813">Transport</keyword>
<dbReference type="RefSeq" id="WP_378609406.1">
    <property type="nucleotide sequence ID" value="NZ_JBHSQN010000015.1"/>
</dbReference>
<protein>
    <recommendedName>
        <fullName evidence="10">Large-conductance mechanosensitive channel</fullName>
    </recommendedName>
</protein>
<name>A0ABW1K0H4_9NOCA</name>
<dbReference type="InterPro" id="IPR036019">
    <property type="entry name" value="MscL_channel"/>
</dbReference>
<dbReference type="PRINTS" id="PR01264">
    <property type="entry name" value="MECHCHANNEL"/>
</dbReference>
<dbReference type="EMBL" id="JBHSQN010000015">
    <property type="protein sequence ID" value="MFC6014178.1"/>
    <property type="molecule type" value="Genomic_DNA"/>
</dbReference>
<evidence type="ECO:0000256" key="2">
    <source>
        <dbReference type="ARBA" id="ARBA00007254"/>
    </source>
</evidence>
<feature type="transmembrane region" description="Helical" evidence="10">
    <location>
        <begin position="12"/>
        <end position="34"/>
    </location>
</feature>
<keyword evidence="12" id="KW-1185">Reference proteome</keyword>
<dbReference type="PROSITE" id="PS01327">
    <property type="entry name" value="MSCL"/>
    <property type="match status" value="1"/>
</dbReference>
<organism evidence="11 12">
    <name type="scientific">Nocardia lasii</name>
    <dbReference type="NCBI Taxonomy" id="1616107"/>
    <lineage>
        <taxon>Bacteria</taxon>
        <taxon>Bacillati</taxon>
        <taxon>Actinomycetota</taxon>
        <taxon>Actinomycetes</taxon>
        <taxon>Mycobacteriales</taxon>
        <taxon>Nocardiaceae</taxon>
        <taxon>Nocardia</taxon>
    </lineage>
</organism>
<gene>
    <name evidence="10 11" type="primary">mscL</name>
    <name evidence="11" type="ORF">ACFP3H_24255</name>
</gene>
<sequence length="134" mass="14324">MLKGFKDFLLRGNVVDLAVAVVIGTAFVAIVTAFSDGVINPVLAVFGGSNDLGLGFQLVADKPATFIEIGPIITAVINFILIAAILYFVLVAPATMARKRYSPGTEKLTDNELLLQIRDLLAEQRGRADGQHNP</sequence>
<dbReference type="PANTHER" id="PTHR30266">
    <property type="entry name" value="MECHANOSENSITIVE CHANNEL MSCL"/>
    <property type="match status" value="1"/>
</dbReference>
<dbReference type="PANTHER" id="PTHR30266:SF2">
    <property type="entry name" value="LARGE-CONDUCTANCE MECHANOSENSITIVE CHANNEL"/>
    <property type="match status" value="1"/>
</dbReference>
<evidence type="ECO:0000256" key="3">
    <source>
        <dbReference type="ARBA" id="ARBA00022448"/>
    </source>
</evidence>
<keyword evidence="8 10" id="KW-0472">Membrane</keyword>
<dbReference type="Pfam" id="PF01741">
    <property type="entry name" value="MscL"/>
    <property type="match status" value="1"/>
</dbReference>
<comment type="function">
    <text evidence="10">Channel that opens in response to stretch forces in the membrane lipid bilayer. May participate in the regulation of osmotic pressure changes within the cell.</text>
</comment>
<dbReference type="SUPFAM" id="SSF81330">
    <property type="entry name" value="Gated mechanosensitive channel"/>
    <property type="match status" value="1"/>
</dbReference>
<evidence type="ECO:0000313" key="12">
    <source>
        <dbReference type="Proteomes" id="UP001596223"/>
    </source>
</evidence>
<keyword evidence="4 10" id="KW-1003">Cell membrane</keyword>
<dbReference type="Proteomes" id="UP001596223">
    <property type="component" value="Unassembled WGS sequence"/>
</dbReference>
<accession>A0ABW1K0H4</accession>
<evidence type="ECO:0000256" key="10">
    <source>
        <dbReference type="HAMAP-Rule" id="MF_00115"/>
    </source>
</evidence>
<evidence type="ECO:0000256" key="8">
    <source>
        <dbReference type="ARBA" id="ARBA00023136"/>
    </source>
</evidence>
<reference evidence="12" key="1">
    <citation type="journal article" date="2019" name="Int. J. Syst. Evol. Microbiol.">
        <title>The Global Catalogue of Microorganisms (GCM) 10K type strain sequencing project: providing services to taxonomists for standard genome sequencing and annotation.</title>
        <authorList>
            <consortium name="The Broad Institute Genomics Platform"/>
            <consortium name="The Broad Institute Genome Sequencing Center for Infectious Disease"/>
            <person name="Wu L."/>
            <person name="Ma J."/>
        </authorList>
    </citation>
    <scope>NUCLEOTIDE SEQUENCE [LARGE SCALE GENOMIC DNA]</scope>
    <source>
        <strain evidence="12">CCUG 36956</strain>
    </source>
</reference>
<feature type="transmembrane region" description="Helical" evidence="10">
    <location>
        <begin position="69"/>
        <end position="90"/>
    </location>
</feature>
<keyword evidence="7 10" id="KW-0406">Ion transport</keyword>
<evidence type="ECO:0000256" key="9">
    <source>
        <dbReference type="ARBA" id="ARBA00023303"/>
    </source>
</evidence>
<evidence type="ECO:0000256" key="7">
    <source>
        <dbReference type="ARBA" id="ARBA00023065"/>
    </source>
</evidence>
<comment type="subcellular location">
    <subcellularLocation>
        <location evidence="1 10">Cell membrane</location>
        <topology evidence="1 10">Multi-pass membrane protein</topology>
    </subcellularLocation>
</comment>
<comment type="subunit">
    <text evidence="10">Homopentamer.</text>
</comment>
<comment type="similarity">
    <text evidence="2 10">Belongs to the MscL family.</text>
</comment>
<keyword evidence="6 10" id="KW-1133">Transmembrane helix</keyword>
<evidence type="ECO:0000256" key="6">
    <source>
        <dbReference type="ARBA" id="ARBA00022989"/>
    </source>
</evidence>
<evidence type="ECO:0000313" key="11">
    <source>
        <dbReference type="EMBL" id="MFC6014178.1"/>
    </source>
</evidence>
<evidence type="ECO:0000256" key="4">
    <source>
        <dbReference type="ARBA" id="ARBA00022475"/>
    </source>
</evidence>
<dbReference type="InterPro" id="IPR019823">
    <property type="entry name" value="Mechanosensitive_channel_CS"/>
</dbReference>
<dbReference type="InterPro" id="IPR037673">
    <property type="entry name" value="MSC/AndL"/>
</dbReference>
<comment type="caution">
    <text evidence="11">The sequence shown here is derived from an EMBL/GenBank/DDBJ whole genome shotgun (WGS) entry which is preliminary data.</text>
</comment>
<dbReference type="HAMAP" id="MF_00115">
    <property type="entry name" value="MscL"/>
    <property type="match status" value="1"/>
</dbReference>
<evidence type="ECO:0000256" key="1">
    <source>
        <dbReference type="ARBA" id="ARBA00004651"/>
    </source>
</evidence>
<dbReference type="InterPro" id="IPR001185">
    <property type="entry name" value="MS_channel"/>
</dbReference>
<keyword evidence="5 10" id="KW-0812">Transmembrane</keyword>
<dbReference type="Gene3D" id="1.10.1200.120">
    <property type="entry name" value="Large-conductance mechanosensitive channel, MscL, domain 1"/>
    <property type="match status" value="1"/>
</dbReference>
<dbReference type="NCBIfam" id="TIGR00220">
    <property type="entry name" value="mscL"/>
    <property type="match status" value="1"/>
</dbReference>
<evidence type="ECO:0000256" key="5">
    <source>
        <dbReference type="ARBA" id="ARBA00022692"/>
    </source>
</evidence>